<evidence type="ECO:0008006" key="11">
    <source>
        <dbReference type="Google" id="ProtNLM"/>
    </source>
</evidence>
<gene>
    <name evidence="9" type="ORF">UX05_C0001G0121</name>
</gene>
<dbReference type="GO" id="GO:0016763">
    <property type="term" value="F:pentosyltransferase activity"/>
    <property type="evidence" value="ECO:0007669"/>
    <property type="project" value="TreeGrafter"/>
</dbReference>
<keyword evidence="7 8" id="KW-0472">Membrane</keyword>
<sequence length="520" mass="59197">MRNRIILLFIVLLGLGLRLFRLDSRPLGFTWDEAALGYNAYSLLKTGRDEYSKVLPVVLKSFGDYKPGAYAYLAVPPIATFGLNEFATRLPSAIFGTLLIVIVYLLTRNMFAAGLLAINPWSLYFSRGAWEANVALTLTVLGVLLFIRRRYLVSALFFGLTFLTYQGAKMFTPLLILSLLLIYRPNIKSLIKPLIFLIFLIFPILLGLTTQSGRLKVFSVFSYSRSPSVVGEIERQDNNNPFLFTLFHAEIIDQGRGVLQRYLNHFSPYYLFFAGDWQNLRHSIPYYGYFHLPEIVTVVLGLIFLISNFQSPISKVLLTWLLLAPLPSALSRDLVSGVRSLPLLVPLVVLSGIGLSQLFRHRLLLYSYALILLFFFVYYLDLFYIHAPNFTAVDFLYPYRPALQTIKLLVSNYKKIVITSQLGQPYIFTLFYLQIDPRIYQSQARLRENPQGDVGEVEKFDIFEFRPIFWPADRGLSSTLFVGGQYELPESDLQTTPNLERVSDITYPGGAPALKIVGLK</sequence>
<feature type="transmembrane region" description="Helical" evidence="8">
    <location>
        <begin position="189"/>
        <end position="208"/>
    </location>
</feature>
<comment type="caution">
    <text evidence="9">The sequence shown here is derived from an EMBL/GenBank/DDBJ whole genome shotgun (WGS) entry which is preliminary data.</text>
</comment>
<comment type="subcellular location">
    <subcellularLocation>
        <location evidence="1">Cell membrane</location>
        <topology evidence="1">Multi-pass membrane protein</topology>
    </subcellularLocation>
</comment>
<evidence type="ECO:0000256" key="4">
    <source>
        <dbReference type="ARBA" id="ARBA00022679"/>
    </source>
</evidence>
<feature type="transmembrane region" description="Helical" evidence="8">
    <location>
        <begin position="69"/>
        <end position="87"/>
    </location>
</feature>
<evidence type="ECO:0000256" key="5">
    <source>
        <dbReference type="ARBA" id="ARBA00022692"/>
    </source>
</evidence>
<evidence type="ECO:0000256" key="8">
    <source>
        <dbReference type="SAM" id="Phobius"/>
    </source>
</evidence>
<evidence type="ECO:0000313" key="10">
    <source>
        <dbReference type="Proteomes" id="UP000034264"/>
    </source>
</evidence>
<dbReference type="EMBL" id="LCKS01000001">
    <property type="protein sequence ID" value="KKU03492.1"/>
    <property type="molecule type" value="Genomic_DNA"/>
</dbReference>
<dbReference type="InterPro" id="IPR050297">
    <property type="entry name" value="LipidA_mod_glycosyltrf_83"/>
</dbReference>
<evidence type="ECO:0000256" key="3">
    <source>
        <dbReference type="ARBA" id="ARBA00022676"/>
    </source>
</evidence>
<evidence type="ECO:0000256" key="7">
    <source>
        <dbReference type="ARBA" id="ARBA00023136"/>
    </source>
</evidence>
<name>A0A0G1M5S6_9BACT</name>
<evidence type="ECO:0000256" key="2">
    <source>
        <dbReference type="ARBA" id="ARBA00022475"/>
    </source>
</evidence>
<dbReference type="GO" id="GO:0009103">
    <property type="term" value="P:lipopolysaccharide biosynthetic process"/>
    <property type="evidence" value="ECO:0007669"/>
    <property type="project" value="UniProtKB-ARBA"/>
</dbReference>
<evidence type="ECO:0000313" key="9">
    <source>
        <dbReference type="EMBL" id="KKU03492.1"/>
    </source>
</evidence>
<reference evidence="9 10" key="1">
    <citation type="journal article" date="2015" name="Nature">
        <title>rRNA introns, odd ribosomes, and small enigmatic genomes across a large radiation of phyla.</title>
        <authorList>
            <person name="Brown C.T."/>
            <person name="Hug L.A."/>
            <person name="Thomas B.C."/>
            <person name="Sharon I."/>
            <person name="Castelle C.J."/>
            <person name="Singh A."/>
            <person name="Wilkins M.J."/>
            <person name="Williams K.H."/>
            <person name="Banfield J.F."/>
        </authorList>
    </citation>
    <scope>NUCLEOTIDE SEQUENCE [LARGE SCALE GENOMIC DNA]</scope>
</reference>
<dbReference type="PANTHER" id="PTHR33908">
    <property type="entry name" value="MANNOSYLTRANSFERASE YKCB-RELATED"/>
    <property type="match status" value="1"/>
</dbReference>
<feature type="transmembrane region" description="Helical" evidence="8">
    <location>
        <begin position="154"/>
        <end position="183"/>
    </location>
</feature>
<dbReference type="AlphaFoldDB" id="A0A0G1M5S6"/>
<dbReference type="Proteomes" id="UP000034264">
    <property type="component" value="Unassembled WGS sequence"/>
</dbReference>
<dbReference type="PANTHER" id="PTHR33908:SF3">
    <property type="entry name" value="UNDECAPRENYL PHOSPHATE-ALPHA-4-AMINO-4-DEOXY-L-ARABINOSE ARABINOSYL TRANSFERASE"/>
    <property type="match status" value="1"/>
</dbReference>
<protein>
    <recommendedName>
        <fullName evidence="11">Glycosyltransferase RgtA/B/C/D-like domain-containing protein</fullName>
    </recommendedName>
</protein>
<keyword evidence="3" id="KW-0328">Glycosyltransferase</keyword>
<dbReference type="GO" id="GO:0005886">
    <property type="term" value="C:plasma membrane"/>
    <property type="evidence" value="ECO:0007669"/>
    <property type="project" value="UniProtKB-SubCell"/>
</dbReference>
<keyword evidence="6 8" id="KW-1133">Transmembrane helix</keyword>
<keyword evidence="5 8" id="KW-0812">Transmembrane</keyword>
<dbReference type="GO" id="GO:0010041">
    <property type="term" value="P:response to iron(III) ion"/>
    <property type="evidence" value="ECO:0007669"/>
    <property type="project" value="TreeGrafter"/>
</dbReference>
<evidence type="ECO:0000256" key="1">
    <source>
        <dbReference type="ARBA" id="ARBA00004651"/>
    </source>
</evidence>
<feature type="transmembrane region" description="Helical" evidence="8">
    <location>
        <begin position="365"/>
        <end position="385"/>
    </location>
</feature>
<keyword evidence="2" id="KW-1003">Cell membrane</keyword>
<feature type="transmembrane region" description="Helical" evidence="8">
    <location>
        <begin position="94"/>
        <end position="118"/>
    </location>
</feature>
<feature type="transmembrane region" description="Helical" evidence="8">
    <location>
        <begin position="286"/>
        <end position="306"/>
    </location>
</feature>
<feature type="transmembrane region" description="Helical" evidence="8">
    <location>
        <begin position="130"/>
        <end position="147"/>
    </location>
</feature>
<organism evidence="9 10">
    <name type="scientific">Candidatus Amesbacteria bacterium GW2011_GWC2_45_19</name>
    <dbReference type="NCBI Taxonomy" id="1618366"/>
    <lineage>
        <taxon>Bacteria</taxon>
        <taxon>Candidatus Amesiibacteriota</taxon>
    </lineage>
</organism>
<keyword evidence="4" id="KW-0808">Transferase</keyword>
<proteinExistence type="predicted"/>
<accession>A0A0G1M5S6</accession>
<evidence type="ECO:0000256" key="6">
    <source>
        <dbReference type="ARBA" id="ARBA00022989"/>
    </source>
</evidence>
<feature type="transmembrane region" description="Helical" evidence="8">
    <location>
        <begin position="341"/>
        <end position="359"/>
    </location>
</feature>